<evidence type="ECO:0000313" key="4">
    <source>
        <dbReference type="EMBL" id="MBD8021136.1"/>
    </source>
</evidence>
<feature type="modified residue" description="4-aspartylphosphate" evidence="2">
    <location>
        <position position="190"/>
    </location>
</feature>
<comment type="caution">
    <text evidence="4">The sequence shown here is derived from an EMBL/GenBank/DDBJ whole genome shotgun (WGS) entry which is preliminary data.</text>
</comment>
<dbReference type="InterPro" id="IPR011006">
    <property type="entry name" value="CheY-like_superfamily"/>
</dbReference>
<protein>
    <submittedName>
        <fullName evidence="4">Response regulator</fullName>
    </submittedName>
</protein>
<dbReference type="EMBL" id="JACSPY010000009">
    <property type="protein sequence ID" value="MBD8021136.1"/>
    <property type="molecule type" value="Genomic_DNA"/>
</dbReference>
<organism evidence="4 5">
    <name type="scientific">Brevibacterium gallinarum</name>
    <dbReference type="NCBI Taxonomy" id="2762220"/>
    <lineage>
        <taxon>Bacteria</taxon>
        <taxon>Bacillati</taxon>
        <taxon>Actinomycetota</taxon>
        <taxon>Actinomycetes</taxon>
        <taxon>Micrococcales</taxon>
        <taxon>Brevibacteriaceae</taxon>
        <taxon>Brevibacterium</taxon>
    </lineage>
</organism>
<accession>A0ABR8WVM2</accession>
<evidence type="ECO:0000256" key="1">
    <source>
        <dbReference type="ARBA" id="ARBA00022553"/>
    </source>
</evidence>
<name>A0ABR8WVM2_9MICO</name>
<dbReference type="Pfam" id="PF00072">
    <property type="entry name" value="Response_reg"/>
    <property type="match status" value="1"/>
</dbReference>
<evidence type="ECO:0000259" key="3">
    <source>
        <dbReference type="PROSITE" id="PS50110"/>
    </source>
</evidence>
<dbReference type="SMART" id="SM00448">
    <property type="entry name" value="REC"/>
    <property type="match status" value="1"/>
</dbReference>
<evidence type="ECO:0000313" key="5">
    <source>
        <dbReference type="Proteomes" id="UP000651517"/>
    </source>
</evidence>
<reference evidence="4 5" key="1">
    <citation type="submission" date="2020-08" db="EMBL/GenBank/DDBJ databases">
        <title>A Genomic Blueprint of the Chicken Gut Microbiome.</title>
        <authorList>
            <person name="Gilroy R."/>
            <person name="Ravi A."/>
            <person name="Getino M."/>
            <person name="Pursley I."/>
            <person name="Horton D.L."/>
            <person name="Alikhan N.-F."/>
            <person name="Baker D."/>
            <person name="Gharbi K."/>
            <person name="Hall N."/>
            <person name="Watson M."/>
            <person name="Adriaenssens E.M."/>
            <person name="Foster-Nyarko E."/>
            <person name="Jarju S."/>
            <person name="Secka A."/>
            <person name="Antonio M."/>
            <person name="Oren A."/>
            <person name="Chaudhuri R."/>
            <person name="La Ragione R.M."/>
            <person name="Hildebrand F."/>
            <person name="Pallen M.J."/>
        </authorList>
    </citation>
    <scope>NUCLEOTIDE SEQUENCE [LARGE SCALE GENOMIC DNA]</scope>
    <source>
        <strain evidence="4 5">Re57</strain>
    </source>
</reference>
<gene>
    <name evidence="4" type="ORF">H9634_10130</name>
</gene>
<proteinExistence type="predicted"/>
<dbReference type="RefSeq" id="WP_191726538.1">
    <property type="nucleotide sequence ID" value="NZ_JACSPY010000009.1"/>
</dbReference>
<dbReference type="SUPFAM" id="SSF52172">
    <property type="entry name" value="CheY-like"/>
    <property type="match status" value="1"/>
</dbReference>
<feature type="domain" description="Response regulatory" evidence="3">
    <location>
        <begin position="141"/>
        <end position="256"/>
    </location>
</feature>
<dbReference type="InterPro" id="IPR001789">
    <property type="entry name" value="Sig_transdc_resp-reg_receiver"/>
</dbReference>
<dbReference type="PANTHER" id="PTHR44591:SF3">
    <property type="entry name" value="RESPONSE REGULATORY DOMAIN-CONTAINING PROTEIN"/>
    <property type="match status" value="1"/>
</dbReference>
<keyword evidence="1 2" id="KW-0597">Phosphoprotein</keyword>
<sequence length="256" mass="28416">MLSSQRQDNLEAALADVMLLGGQHEIRAADCFQREFAEGKSSSLVPVIESLRKSLRSELGLPEIALPSQFNFRLRVKDETEHFSREYGSSFVPGAFVADGANLLHRINSAQKARTGRELTNERQKQLIDAYDRAAGNSFKRVLWVDDNAKWIKHERAMLEAAGVSIVWVPSTARALELLAGNAFNVIISDMGRVEGPQEGFALLDAIRKRGDRTPLIVYSGSDRPDHVRAVLDRGGQGATNDPSRLFELVMNEVSR</sequence>
<dbReference type="InterPro" id="IPR050595">
    <property type="entry name" value="Bact_response_regulator"/>
</dbReference>
<dbReference type="PROSITE" id="PS50110">
    <property type="entry name" value="RESPONSE_REGULATORY"/>
    <property type="match status" value="1"/>
</dbReference>
<dbReference type="CDD" id="cd00156">
    <property type="entry name" value="REC"/>
    <property type="match status" value="1"/>
</dbReference>
<dbReference type="PANTHER" id="PTHR44591">
    <property type="entry name" value="STRESS RESPONSE REGULATOR PROTEIN 1"/>
    <property type="match status" value="1"/>
</dbReference>
<keyword evidence="5" id="KW-1185">Reference proteome</keyword>
<dbReference type="Gene3D" id="3.40.50.2300">
    <property type="match status" value="1"/>
</dbReference>
<evidence type="ECO:0000256" key="2">
    <source>
        <dbReference type="PROSITE-ProRule" id="PRU00169"/>
    </source>
</evidence>
<dbReference type="Proteomes" id="UP000651517">
    <property type="component" value="Unassembled WGS sequence"/>
</dbReference>